<gene>
    <name evidence="2" type="ORF">CVLEPA_LOCUS20085</name>
</gene>
<evidence type="ECO:0000313" key="3">
    <source>
        <dbReference type="Proteomes" id="UP001642483"/>
    </source>
</evidence>
<feature type="region of interest" description="Disordered" evidence="1">
    <location>
        <begin position="808"/>
        <end position="939"/>
    </location>
</feature>
<feature type="compositionally biased region" description="Polar residues" evidence="1">
    <location>
        <begin position="395"/>
        <end position="410"/>
    </location>
</feature>
<feature type="compositionally biased region" description="Basic and acidic residues" evidence="1">
    <location>
        <begin position="468"/>
        <end position="493"/>
    </location>
</feature>
<sequence length="1408" mass="158266">MISRAYPDRNCPFVVGNRKFINNTVHNGHYRGNHRSPMMRNDERRRDERPGQGKRGRDFPSSLNQSSRNERSDFDHKRNFAHYGDPSFPNRHGNYQSQQGGMPRVPARQPPTWKNDPRQTIGVMRRQSCADPRKKSPISSSPPSQERSQHGGKPPHLHVSTSEATQVNGLLPASTNMREDKEDFDENLPEFDDLGSDCESDLAANSSWLDVDLDRFERDYIDVEEPSASNSPKLNSKRTIARSSVGGRRNHSASFSPQESSNDTPVSTSAPRTSVAGSDANFSYFSQILDCEVVTKSPGSGRVKDSSSHEQSEEASGQNRNDLMQEVKSERVSPDVDAIKHHKSYKTSKSHKKSSSWRKKKSKCQKRCFIGVKEESELETRSSSDTQPAPPGTSPAKSNTTSQSSVNSKLCSPARREKYGGQSTPGGAGSEHMKETIETPKSPVKSPTNEKRSRQDEDGACLIQDLSTKNKEASEPTRRDPDKLKRLPVEGRHGNTNMLSPIIKSREAEQRRVDPDKPSDDVMIKELISEQRRCLSQGRLEKCDVDVPMAMTRAANQNEFHRSQSLQCENQQVAGNVESSVVGKLPRDDISDGELVSNDEEPSNNFQASKLNELEALDKEYELLDLYAPDEDCVSLYSNARITRRKKSTQSAGERRVIPASSDAEILAGSNDNEISVRRSVDLINMLLDYHCSSQTAMAVETFLQLFLHHKPAVFDAKVFATAQRLSLQLLEFNKMSYLQKLVRLTLSMKIFLDEGVLDKLFQHLHQQKDSQTLQQLVDKVRKCDLGDGNPVYGLVRKWSSNIRHHRNNAGQINKRLSSPPPGKDAPRKEFPTSIMSQKQPASSRRVSFHQHLTDSRPVEGSSARFGSNQRGEKHKANRSDRHERYGDRNLKPPSDENHRPIRAGNRFEMNSRHDNQPSKSALLKTPSHSQASALTKAPSADDIAEQNLAAQIKNAACCRDWSALGRRFGELIGVIGSQMIEDKLLTAFVDLLTLKSNENAAIFGQFCDAAKFLVKHTCPEEFDVLMICSTRIALTIIKNGSKDLAYGLVMYLWEDHLDYLTLTSLNDKSSSPLTPCDNVMTFILACMHKNDCKTAARLAQRFFVEKHCDVSGPRQGQALSHLLELVTRHCVLQNHLDLGVCCIQAMPRNYASGSEVPLLQEILRTILRQEFVGDNTAESLKTLAEQMLSRLLLSSLRMIINESPLNKSVLSLFEYLESKGIYKFPLTARSPHLVVIPYTMGQVEMSMALFRHLTELSQLLFELGEKLLDKPLRVILSWNIGCLTQLCTAHSKDLYQEASSRLLETFDTLMKPPLALQYQDDVTKTREMRFNLSSSSVRKWLLLNTNYREESSAGVRMRKRVSQVSIDSLRSSVTEVLNSHVREVRGHSGAQKSRQINSRKARSRNMG</sequence>
<reference evidence="2 3" key="1">
    <citation type="submission" date="2024-02" db="EMBL/GenBank/DDBJ databases">
        <authorList>
            <person name="Daric V."/>
            <person name="Darras S."/>
        </authorList>
    </citation>
    <scope>NUCLEOTIDE SEQUENCE [LARGE SCALE GENOMIC DNA]</scope>
</reference>
<feature type="compositionally biased region" description="Polar residues" evidence="1">
    <location>
        <begin position="834"/>
        <end position="846"/>
    </location>
</feature>
<feature type="compositionally biased region" description="Basic and acidic residues" evidence="1">
    <location>
        <begin position="68"/>
        <end position="78"/>
    </location>
</feature>
<protein>
    <submittedName>
        <fullName evidence="2">Uncharacterized protein</fullName>
    </submittedName>
</protein>
<feature type="region of interest" description="Disordered" evidence="1">
    <location>
        <begin position="24"/>
        <end position="166"/>
    </location>
</feature>
<feature type="compositionally biased region" description="Low complexity" evidence="1">
    <location>
        <begin position="137"/>
        <end position="146"/>
    </location>
</feature>
<comment type="caution">
    <text evidence="2">The sequence shown here is derived from an EMBL/GenBank/DDBJ whole genome shotgun (WGS) entry which is preliminary data.</text>
</comment>
<feature type="compositionally biased region" description="Basic and acidic residues" evidence="1">
    <location>
        <begin position="372"/>
        <end position="382"/>
    </location>
</feature>
<evidence type="ECO:0000256" key="1">
    <source>
        <dbReference type="SAM" id="MobiDB-lite"/>
    </source>
</evidence>
<proteinExistence type="predicted"/>
<feature type="region of interest" description="Disordered" evidence="1">
    <location>
        <begin position="224"/>
        <end position="274"/>
    </location>
</feature>
<feature type="compositionally biased region" description="Basic and acidic residues" evidence="1">
    <location>
        <begin position="323"/>
        <end position="339"/>
    </location>
</feature>
<organism evidence="2 3">
    <name type="scientific">Clavelina lepadiformis</name>
    <name type="common">Light-bulb sea squirt</name>
    <name type="synonym">Ascidia lepadiformis</name>
    <dbReference type="NCBI Taxonomy" id="159417"/>
    <lineage>
        <taxon>Eukaryota</taxon>
        <taxon>Metazoa</taxon>
        <taxon>Chordata</taxon>
        <taxon>Tunicata</taxon>
        <taxon>Ascidiacea</taxon>
        <taxon>Aplousobranchia</taxon>
        <taxon>Clavelinidae</taxon>
        <taxon>Clavelina</taxon>
    </lineage>
</organism>
<dbReference type="Proteomes" id="UP001642483">
    <property type="component" value="Unassembled WGS sequence"/>
</dbReference>
<name>A0ABP0G9S8_CLALP</name>
<feature type="compositionally biased region" description="Basic residues" evidence="1">
    <location>
        <begin position="1398"/>
        <end position="1408"/>
    </location>
</feature>
<feature type="region of interest" description="Disordered" evidence="1">
    <location>
        <begin position="1384"/>
        <end position="1408"/>
    </location>
</feature>
<feature type="compositionally biased region" description="Basic and acidic residues" evidence="1">
    <location>
        <begin position="40"/>
        <end position="58"/>
    </location>
</feature>
<dbReference type="EMBL" id="CAWYQH010000108">
    <property type="protein sequence ID" value="CAK8688047.1"/>
    <property type="molecule type" value="Genomic_DNA"/>
</dbReference>
<feature type="region of interest" description="Disordered" evidence="1">
    <location>
        <begin position="296"/>
        <end position="497"/>
    </location>
</feature>
<feature type="compositionally biased region" description="Basic and acidic residues" evidence="1">
    <location>
        <begin position="448"/>
        <end position="457"/>
    </location>
</feature>
<feature type="compositionally biased region" description="Basic and acidic residues" evidence="1">
    <location>
        <begin position="302"/>
        <end position="312"/>
    </location>
</feature>
<feature type="compositionally biased region" description="Basic residues" evidence="1">
    <location>
        <begin position="340"/>
        <end position="366"/>
    </location>
</feature>
<feature type="compositionally biased region" description="Polar residues" evidence="1">
    <location>
        <begin position="252"/>
        <end position="274"/>
    </location>
</feature>
<accession>A0ABP0G9S8</accession>
<feature type="compositionally biased region" description="Basic and acidic residues" evidence="1">
    <location>
        <begin position="878"/>
        <end position="900"/>
    </location>
</feature>
<evidence type="ECO:0000313" key="2">
    <source>
        <dbReference type="EMBL" id="CAK8688047.1"/>
    </source>
</evidence>
<keyword evidence="3" id="KW-1185">Reference proteome</keyword>